<dbReference type="Pfam" id="PF04314">
    <property type="entry name" value="PCuAC"/>
    <property type="match status" value="1"/>
</dbReference>
<dbReference type="PANTHER" id="PTHR36302">
    <property type="entry name" value="BLR7088 PROTEIN"/>
    <property type="match status" value="1"/>
</dbReference>
<dbReference type="AlphaFoldDB" id="A0A399EJ95"/>
<dbReference type="Gene3D" id="2.60.40.1890">
    <property type="entry name" value="PCu(A)C copper chaperone"/>
    <property type="match status" value="1"/>
</dbReference>
<dbReference type="InterPro" id="IPR036182">
    <property type="entry name" value="PCuAC_sf"/>
</dbReference>
<keyword evidence="1" id="KW-0732">Signal</keyword>
<feature type="chain" id="PRO_5017453296" evidence="1">
    <location>
        <begin position="23"/>
        <end position="146"/>
    </location>
</feature>
<evidence type="ECO:0000313" key="2">
    <source>
        <dbReference type="EMBL" id="RIH84794.1"/>
    </source>
</evidence>
<evidence type="ECO:0000313" key="3">
    <source>
        <dbReference type="Proteomes" id="UP000265800"/>
    </source>
</evidence>
<accession>A0A399EJ95</accession>
<reference evidence="2 3" key="1">
    <citation type="submission" date="2018-08" db="EMBL/GenBank/DDBJ databases">
        <title>Meiothermus luteus KCTC 52599 genome sequencing project.</title>
        <authorList>
            <person name="Da Costa M.S."/>
            <person name="Albuquerque L."/>
            <person name="Raposo P."/>
            <person name="Froufe H.J.C."/>
            <person name="Barroso C.S."/>
            <person name="Egas C."/>
        </authorList>
    </citation>
    <scope>NUCLEOTIDE SEQUENCE [LARGE SCALE GENOMIC DNA]</scope>
    <source>
        <strain evidence="2 3">KCTC 52599</strain>
    </source>
</reference>
<comment type="caution">
    <text evidence="2">The sequence shown here is derived from an EMBL/GenBank/DDBJ whole genome shotgun (WGS) entry which is preliminary data.</text>
</comment>
<organism evidence="2 3">
    <name type="scientific">Meiothermus luteus</name>
    <dbReference type="NCBI Taxonomy" id="2026184"/>
    <lineage>
        <taxon>Bacteria</taxon>
        <taxon>Thermotogati</taxon>
        <taxon>Deinococcota</taxon>
        <taxon>Deinococci</taxon>
        <taxon>Thermales</taxon>
        <taxon>Thermaceae</taxon>
        <taxon>Meiothermus</taxon>
    </lineage>
</organism>
<dbReference type="InterPro" id="IPR058248">
    <property type="entry name" value="Lxx211020-like"/>
</dbReference>
<sequence length="146" mass="15598">MSMPRTLIHAALLALGLTLAQAPVVRVQDPYVRLVPPTLKDTAAYMTLENLGTKPLRLVGGSTPAAAMVMPMRGVSEVRGGQEVKGMRPVEHLEIPPKGRLVLKPGGDHLMLVGLKAPLKEGQKIPLTLRFAGGLSQTLEPTVQAR</sequence>
<dbReference type="PANTHER" id="PTHR36302:SF1">
    <property type="entry name" value="COPPER CHAPERONE PCU(A)C"/>
    <property type="match status" value="1"/>
</dbReference>
<evidence type="ECO:0000256" key="1">
    <source>
        <dbReference type="SAM" id="SignalP"/>
    </source>
</evidence>
<dbReference type="SUPFAM" id="SSF110087">
    <property type="entry name" value="DR1885-like metal-binding protein"/>
    <property type="match status" value="1"/>
</dbReference>
<name>A0A399EJ95_9DEIN</name>
<dbReference type="InterPro" id="IPR007410">
    <property type="entry name" value="LpqE-like"/>
</dbReference>
<protein>
    <submittedName>
        <fullName evidence="2">Copper chaperone PCu(A)C</fullName>
    </submittedName>
</protein>
<dbReference type="EMBL" id="QWKZ01000055">
    <property type="protein sequence ID" value="RIH84794.1"/>
    <property type="molecule type" value="Genomic_DNA"/>
</dbReference>
<proteinExistence type="predicted"/>
<gene>
    <name evidence="2" type="ORF">Mlute_01779</name>
</gene>
<dbReference type="Proteomes" id="UP000265800">
    <property type="component" value="Unassembled WGS sequence"/>
</dbReference>
<keyword evidence="3" id="KW-1185">Reference proteome</keyword>
<feature type="signal peptide" evidence="1">
    <location>
        <begin position="1"/>
        <end position="22"/>
    </location>
</feature>